<feature type="transmembrane region" description="Helical" evidence="5">
    <location>
        <begin position="85"/>
        <end position="104"/>
    </location>
</feature>
<feature type="transmembrane region" description="Helical" evidence="5">
    <location>
        <begin position="60"/>
        <end position="79"/>
    </location>
</feature>
<evidence type="ECO:0000256" key="2">
    <source>
        <dbReference type="ARBA" id="ARBA00022692"/>
    </source>
</evidence>
<evidence type="ECO:0000256" key="4">
    <source>
        <dbReference type="ARBA" id="ARBA00023136"/>
    </source>
</evidence>
<proteinExistence type="predicted"/>
<reference evidence="6" key="1">
    <citation type="journal article" date="2014" name="Int. J. Syst. Evol. Microbiol.">
        <title>Complete genome sequence of Corynebacterium casei LMG S-19264T (=DSM 44701T), isolated from a smear-ripened cheese.</title>
        <authorList>
            <consortium name="US DOE Joint Genome Institute (JGI-PGF)"/>
            <person name="Walter F."/>
            <person name="Albersmeier A."/>
            <person name="Kalinowski J."/>
            <person name="Ruckert C."/>
        </authorList>
    </citation>
    <scope>NUCLEOTIDE SEQUENCE</scope>
    <source>
        <strain evidence="6">NBRC 110023</strain>
    </source>
</reference>
<keyword evidence="4 5" id="KW-0472">Membrane</keyword>
<protein>
    <recommendedName>
        <fullName evidence="8">Orotate phosphoribosyltransferase</fullName>
    </recommendedName>
</protein>
<organism evidence="6 7">
    <name type="scientific">Agaribacter marinus</name>
    <dbReference type="NCBI Taxonomy" id="1431249"/>
    <lineage>
        <taxon>Bacteria</taxon>
        <taxon>Pseudomonadati</taxon>
        <taxon>Pseudomonadota</taxon>
        <taxon>Gammaproteobacteria</taxon>
        <taxon>Alteromonadales</taxon>
        <taxon>Alteromonadaceae</taxon>
        <taxon>Agaribacter</taxon>
    </lineage>
</organism>
<dbReference type="InterPro" id="IPR019109">
    <property type="entry name" value="MamF_MmsF"/>
</dbReference>
<comment type="caution">
    <text evidence="6">The sequence shown here is derived from an EMBL/GenBank/DDBJ whole genome shotgun (WGS) entry which is preliminary data.</text>
</comment>
<dbReference type="Proteomes" id="UP001156601">
    <property type="component" value="Unassembled WGS sequence"/>
</dbReference>
<feature type="transmembrane region" description="Helical" evidence="5">
    <location>
        <begin position="17"/>
        <end position="39"/>
    </location>
</feature>
<dbReference type="RefSeq" id="WP_284215885.1">
    <property type="nucleotide sequence ID" value="NZ_BSOT01000005.1"/>
</dbReference>
<evidence type="ECO:0000313" key="7">
    <source>
        <dbReference type="Proteomes" id="UP001156601"/>
    </source>
</evidence>
<name>A0AA37WII8_9ALTE</name>
<evidence type="ECO:0008006" key="8">
    <source>
        <dbReference type="Google" id="ProtNLM"/>
    </source>
</evidence>
<reference evidence="6" key="2">
    <citation type="submission" date="2023-01" db="EMBL/GenBank/DDBJ databases">
        <title>Draft genome sequence of Agaribacter marinus strain NBRC 110023.</title>
        <authorList>
            <person name="Sun Q."/>
            <person name="Mori K."/>
        </authorList>
    </citation>
    <scope>NUCLEOTIDE SEQUENCE</scope>
    <source>
        <strain evidence="6">NBRC 110023</strain>
    </source>
</reference>
<evidence type="ECO:0000256" key="5">
    <source>
        <dbReference type="SAM" id="Phobius"/>
    </source>
</evidence>
<dbReference type="Pfam" id="PF09685">
    <property type="entry name" value="MamF_MmsF"/>
    <property type="match status" value="1"/>
</dbReference>
<evidence type="ECO:0000256" key="1">
    <source>
        <dbReference type="ARBA" id="ARBA00004141"/>
    </source>
</evidence>
<gene>
    <name evidence="6" type="ORF">GCM10007852_04670</name>
</gene>
<keyword evidence="7" id="KW-1185">Reference proteome</keyword>
<keyword evidence="2 5" id="KW-0812">Transmembrane</keyword>
<accession>A0AA37WII8</accession>
<keyword evidence="3 5" id="KW-1133">Transmembrane helix</keyword>
<sequence length="122" mass="13807">MENEIEEFKPWGMELKVYLMAMHLSQLAGFIIPFGGLILPLVMWLTNKEHNRDIDNHGKVIVNWVLSAIIYSLVCFVLTFILVGIFAFIVLGICALVFAVVGAIKAHDGVLWEYPVTIKFLK</sequence>
<evidence type="ECO:0000256" key="3">
    <source>
        <dbReference type="ARBA" id="ARBA00022989"/>
    </source>
</evidence>
<dbReference type="EMBL" id="BSOT01000005">
    <property type="protein sequence ID" value="GLR69559.1"/>
    <property type="molecule type" value="Genomic_DNA"/>
</dbReference>
<dbReference type="AlphaFoldDB" id="A0AA37WII8"/>
<comment type="subcellular location">
    <subcellularLocation>
        <location evidence="1">Membrane</location>
        <topology evidence="1">Multi-pass membrane protein</topology>
    </subcellularLocation>
</comment>
<evidence type="ECO:0000313" key="6">
    <source>
        <dbReference type="EMBL" id="GLR69559.1"/>
    </source>
</evidence>